<evidence type="ECO:0000313" key="3">
    <source>
        <dbReference type="Proteomes" id="UP001302745"/>
    </source>
</evidence>
<dbReference type="Gene3D" id="1.10.510.10">
    <property type="entry name" value="Transferase(Phosphotransferase) domain 1"/>
    <property type="match status" value="1"/>
</dbReference>
<feature type="domain" description="Protein kinase" evidence="1">
    <location>
        <begin position="53"/>
        <end position="265"/>
    </location>
</feature>
<keyword evidence="3" id="KW-1185">Reference proteome</keyword>
<reference evidence="2" key="1">
    <citation type="journal article" date="2023" name="Mol. Phylogenet. Evol.">
        <title>Genome-scale phylogeny and comparative genomics of the fungal order Sordariales.</title>
        <authorList>
            <person name="Hensen N."/>
            <person name="Bonometti L."/>
            <person name="Westerberg I."/>
            <person name="Brannstrom I.O."/>
            <person name="Guillou S."/>
            <person name="Cros-Aarteil S."/>
            <person name="Calhoun S."/>
            <person name="Haridas S."/>
            <person name="Kuo A."/>
            <person name="Mondo S."/>
            <person name="Pangilinan J."/>
            <person name="Riley R."/>
            <person name="LaButti K."/>
            <person name="Andreopoulos B."/>
            <person name="Lipzen A."/>
            <person name="Chen C."/>
            <person name="Yan M."/>
            <person name="Daum C."/>
            <person name="Ng V."/>
            <person name="Clum A."/>
            <person name="Steindorff A."/>
            <person name="Ohm R.A."/>
            <person name="Martin F."/>
            <person name="Silar P."/>
            <person name="Natvig D.O."/>
            <person name="Lalanne C."/>
            <person name="Gautier V."/>
            <person name="Ament-Velasquez S.L."/>
            <person name="Kruys A."/>
            <person name="Hutchinson M.I."/>
            <person name="Powell A.J."/>
            <person name="Barry K."/>
            <person name="Miller A.N."/>
            <person name="Grigoriev I.V."/>
            <person name="Debuchy R."/>
            <person name="Gladieux P."/>
            <person name="Hiltunen Thoren M."/>
            <person name="Johannesson H."/>
        </authorList>
    </citation>
    <scope>NUCLEOTIDE SEQUENCE</scope>
    <source>
        <strain evidence="2">CBS 538.74</strain>
    </source>
</reference>
<dbReference type="Proteomes" id="UP001302745">
    <property type="component" value="Unassembled WGS sequence"/>
</dbReference>
<dbReference type="AlphaFoldDB" id="A0AAN6VUG8"/>
<sequence>MTPTLSLTRANLESWDAYSDAGDFVYAMLLVFTDDDAVLFGKLSKSLEDATAEEFHAALAPVSDSTVFPALPDDPKLTICPGGEEHSHEHYIKRPDMFTFARLGEAAGEHLRETLLDEALVLHRIAQNPHPNMVRSCGVRVARGRITGLVIEKHENNLFDHVGLGLPIADHAAFMDALRAAVEHLHSIGLAHNDLNPYNVMVSKDGMPVLIDFGSCAEFGANLTNGGTPGWVENLETYMLSEKGNDEYALKKVSEWLKAQVEETV</sequence>
<proteinExistence type="predicted"/>
<keyword evidence="2" id="KW-0418">Kinase</keyword>
<evidence type="ECO:0000313" key="2">
    <source>
        <dbReference type="EMBL" id="KAK4158038.1"/>
    </source>
</evidence>
<gene>
    <name evidence="2" type="ORF">C8A00DRAFT_39596</name>
</gene>
<dbReference type="InterPro" id="IPR000719">
    <property type="entry name" value="Prot_kinase_dom"/>
</dbReference>
<keyword evidence="2" id="KW-0808">Transferase</keyword>
<organism evidence="2 3">
    <name type="scientific">Chaetomidium leptoderma</name>
    <dbReference type="NCBI Taxonomy" id="669021"/>
    <lineage>
        <taxon>Eukaryota</taxon>
        <taxon>Fungi</taxon>
        <taxon>Dikarya</taxon>
        <taxon>Ascomycota</taxon>
        <taxon>Pezizomycotina</taxon>
        <taxon>Sordariomycetes</taxon>
        <taxon>Sordariomycetidae</taxon>
        <taxon>Sordariales</taxon>
        <taxon>Chaetomiaceae</taxon>
        <taxon>Chaetomidium</taxon>
    </lineage>
</organism>
<accession>A0AAN6VUG8</accession>
<dbReference type="InterPro" id="IPR011009">
    <property type="entry name" value="Kinase-like_dom_sf"/>
</dbReference>
<dbReference type="GO" id="GO:0004672">
    <property type="term" value="F:protein kinase activity"/>
    <property type="evidence" value="ECO:0007669"/>
    <property type="project" value="InterPro"/>
</dbReference>
<dbReference type="SUPFAM" id="SSF56112">
    <property type="entry name" value="Protein kinase-like (PK-like)"/>
    <property type="match status" value="1"/>
</dbReference>
<dbReference type="PROSITE" id="PS50011">
    <property type="entry name" value="PROTEIN_KINASE_DOM"/>
    <property type="match status" value="1"/>
</dbReference>
<reference evidence="2" key="2">
    <citation type="submission" date="2023-05" db="EMBL/GenBank/DDBJ databases">
        <authorList>
            <consortium name="Lawrence Berkeley National Laboratory"/>
            <person name="Steindorff A."/>
            <person name="Hensen N."/>
            <person name="Bonometti L."/>
            <person name="Westerberg I."/>
            <person name="Brannstrom I.O."/>
            <person name="Guillou S."/>
            <person name="Cros-Aarteil S."/>
            <person name="Calhoun S."/>
            <person name="Haridas S."/>
            <person name="Kuo A."/>
            <person name="Mondo S."/>
            <person name="Pangilinan J."/>
            <person name="Riley R."/>
            <person name="Labutti K."/>
            <person name="Andreopoulos B."/>
            <person name="Lipzen A."/>
            <person name="Chen C."/>
            <person name="Yanf M."/>
            <person name="Daum C."/>
            <person name="Ng V."/>
            <person name="Clum A."/>
            <person name="Ohm R."/>
            <person name="Martin F."/>
            <person name="Silar P."/>
            <person name="Natvig D."/>
            <person name="Lalanne C."/>
            <person name="Gautier V."/>
            <person name="Ament-Velasquez S.L."/>
            <person name="Kruys A."/>
            <person name="Hutchinson M.I."/>
            <person name="Powell A.J."/>
            <person name="Barry K."/>
            <person name="Miller A.N."/>
            <person name="Grigoriev I.V."/>
            <person name="Debuchy R."/>
            <person name="Gladieux P."/>
            <person name="Thoren M.H."/>
            <person name="Johannesson H."/>
        </authorList>
    </citation>
    <scope>NUCLEOTIDE SEQUENCE</scope>
    <source>
        <strain evidence="2">CBS 538.74</strain>
    </source>
</reference>
<evidence type="ECO:0000259" key="1">
    <source>
        <dbReference type="PROSITE" id="PS50011"/>
    </source>
</evidence>
<name>A0AAN6VUG8_9PEZI</name>
<dbReference type="Pfam" id="PF00069">
    <property type="entry name" value="Pkinase"/>
    <property type="match status" value="1"/>
</dbReference>
<comment type="caution">
    <text evidence="2">The sequence shown here is derived from an EMBL/GenBank/DDBJ whole genome shotgun (WGS) entry which is preliminary data.</text>
</comment>
<dbReference type="GO" id="GO:0005524">
    <property type="term" value="F:ATP binding"/>
    <property type="evidence" value="ECO:0007669"/>
    <property type="project" value="InterPro"/>
</dbReference>
<dbReference type="EMBL" id="MU856842">
    <property type="protein sequence ID" value="KAK4158038.1"/>
    <property type="molecule type" value="Genomic_DNA"/>
</dbReference>
<protein>
    <submittedName>
        <fullName evidence="2">Kinase-like domain-containing protein</fullName>
    </submittedName>
</protein>